<feature type="transmembrane region" description="Helical" evidence="1">
    <location>
        <begin position="57"/>
        <end position="85"/>
    </location>
</feature>
<keyword evidence="1" id="KW-0812">Transmembrane</keyword>
<gene>
    <name evidence="2" type="ordered locus">Metvu_0608</name>
</gene>
<organism evidence="2 3">
    <name type="scientific">Methanocaldococcus vulcanius (strain ATCC 700851 / DSM 12094 / M7)</name>
    <name type="common">Methanococcus vulcanius</name>
    <dbReference type="NCBI Taxonomy" id="579137"/>
    <lineage>
        <taxon>Archaea</taxon>
        <taxon>Methanobacteriati</taxon>
        <taxon>Methanobacteriota</taxon>
        <taxon>Methanomada group</taxon>
        <taxon>Methanococci</taxon>
        <taxon>Methanococcales</taxon>
        <taxon>Methanocaldococcaceae</taxon>
        <taxon>Methanocaldococcus</taxon>
    </lineage>
</organism>
<dbReference type="KEGG" id="mvu:Metvu_0608"/>
<sequence>MEIKENIIASSIYLLILLSLIIQIIVSHILVPIFPLIVPIIFLISFRKNRFIVFHSLQALFLFLIILVVFIFGTVVYWLLFYYYIDYFLNSHSSSKLIESIIGSIGLFSLFVVIIPFIVGFNAVIVGYEFKIPLIRKIIEKIMISLNK</sequence>
<feature type="transmembrane region" description="Helical" evidence="1">
    <location>
        <begin position="105"/>
        <end position="128"/>
    </location>
</feature>
<evidence type="ECO:0000256" key="1">
    <source>
        <dbReference type="SAM" id="Phobius"/>
    </source>
</evidence>
<dbReference type="STRING" id="579137.Metvu_0608"/>
<protein>
    <submittedName>
        <fullName evidence="2">Uncharacterized protein</fullName>
    </submittedName>
</protein>
<keyword evidence="3" id="KW-1185">Reference proteome</keyword>
<dbReference type="Proteomes" id="UP000002063">
    <property type="component" value="Chromosome"/>
</dbReference>
<dbReference type="eggNOG" id="arCOG10682">
    <property type="taxonomic scope" value="Archaea"/>
</dbReference>
<accession>C9RFW5</accession>
<dbReference type="RefSeq" id="WP_015732688.1">
    <property type="nucleotide sequence ID" value="NC_013407.1"/>
</dbReference>
<dbReference type="EMBL" id="CP001787">
    <property type="protein sequence ID" value="ACX72467.1"/>
    <property type="molecule type" value="Genomic_DNA"/>
</dbReference>
<keyword evidence="1" id="KW-0472">Membrane</keyword>
<name>C9RFW5_METVM</name>
<proteinExistence type="predicted"/>
<dbReference type="HOGENOM" id="CLU_1754735_0_0_2"/>
<dbReference type="GeneID" id="8512942"/>
<evidence type="ECO:0000313" key="3">
    <source>
        <dbReference type="Proteomes" id="UP000002063"/>
    </source>
</evidence>
<keyword evidence="1" id="KW-1133">Transmembrane helix</keyword>
<reference evidence="2" key="1">
    <citation type="submission" date="2009-10" db="EMBL/GenBank/DDBJ databases">
        <title>Complete sequence of chromosome of Methanocaldococcus vulcanius M7.</title>
        <authorList>
            <consortium name="US DOE Joint Genome Institute"/>
            <person name="Lucas S."/>
            <person name="Copeland A."/>
            <person name="Lapidus A."/>
            <person name="Glavina del Rio T."/>
            <person name="Dalin E."/>
            <person name="Tice H."/>
            <person name="Bruce D."/>
            <person name="Goodwin L."/>
            <person name="Pitluck S."/>
            <person name="Lcollab F.I."/>
            <person name="Brettin T."/>
            <person name="Detter J.C."/>
            <person name="Han C."/>
            <person name="Tapia R."/>
            <person name="Kuske C.R."/>
            <person name="Schmutz J."/>
            <person name="Larimer F."/>
            <person name="Land M."/>
            <person name="Hauser L."/>
            <person name="Kyrpides N."/>
            <person name="Ovchinikova G."/>
            <person name="Sieprawska-Lupa M."/>
            <person name="Whitman W.B."/>
            <person name="Woyke T."/>
        </authorList>
    </citation>
    <scope>NUCLEOTIDE SEQUENCE [LARGE SCALE GENOMIC DNA]</scope>
    <source>
        <strain evidence="2">M7</strain>
    </source>
</reference>
<feature type="transmembrane region" description="Helical" evidence="1">
    <location>
        <begin position="12"/>
        <end position="45"/>
    </location>
</feature>
<dbReference type="AlphaFoldDB" id="C9RFW5"/>
<evidence type="ECO:0000313" key="2">
    <source>
        <dbReference type="EMBL" id="ACX72467.1"/>
    </source>
</evidence>